<gene>
    <name evidence="2" type="ORF">VNO80_05602</name>
</gene>
<reference evidence="2 3" key="1">
    <citation type="submission" date="2024-01" db="EMBL/GenBank/DDBJ databases">
        <title>The genomes of 5 underutilized Papilionoideae crops provide insights into root nodulation and disease resistanc.</title>
        <authorList>
            <person name="Jiang F."/>
        </authorList>
    </citation>
    <scope>NUCLEOTIDE SEQUENCE [LARGE SCALE GENOMIC DNA]</scope>
    <source>
        <strain evidence="2">JINMINGXINNONG_FW02</strain>
        <tissue evidence="2">Leaves</tissue>
    </source>
</reference>
<comment type="caution">
    <text evidence="2">The sequence shown here is derived from an EMBL/GenBank/DDBJ whole genome shotgun (WGS) entry which is preliminary data.</text>
</comment>
<organism evidence="2 3">
    <name type="scientific">Phaseolus coccineus</name>
    <name type="common">Scarlet runner bean</name>
    <name type="synonym">Phaseolus multiflorus</name>
    <dbReference type="NCBI Taxonomy" id="3886"/>
    <lineage>
        <taxon>Eukaryota</taxon>
        <taxon>Viridiplantae</taxon>
        <taxon>Streptophyta</taxon>
        <taxon>Embryophyta</taxon>
        <taxon>Tracheophyta</taxon>
        <taxon>Spermatophyta</taxon>
        <taxon>Magnoliopsida</taxon>
        <taxon>eudicotyledons</taxon>
        <taxon>Gunneridae</taxon>
        <taxon>Pentapetalae</taxon>
        <taxon>rosids</taxon>
        <taxon>fabids</taxon>
        <taxon>Fabales</taxon>
        <taxon>Fabaceae</taxon>
        <taxon>Papilionoideae</taxon>
        <taxon>50 kb inversion clade</taxon>
        <taxon>NPAAA clade</taxon>
        <taxon>indigoferoid/millettioid clade</taxon>
        <taxon>Phaseoleae</taxon>
        <taxon>Phaseolus</taxon>
    </lineage>
</organism>
<accession>A0AAN9RI08</accession>
<keyword evidence="3" id="KW-1185">Reference proteome</keyword>
<keyword evidence="1" id="KW-1133">Transmembrane helix</keyword>
<dbReference type="Proteomes" id="UP001374584">
    <property type="component" value="Unassembled WGS sequence"/>
</dbReference>
<sequence>MLSTMFNSSSYVISNNFDLEAVEFTSDNTMAFMKITIFVILSLFVVTTIASDPCSKDNIKGNGSEKSQAPSVFPMELLLPLIIFLGFPSSIPVAIRALDFNWLGSLTIIGFNSKVASVLFQFLLNGTRSLLHARHQCNCLGKNRSIGFHFVCALCCVGLINSVLNSEVGIEKCSLILEHSTVFTSDKGFSRDHDSLRSKMPLRLLYPCAFNTEFVTEMGSKDSAFVARLPG</sequence>
<evidence type="ECO:0000313" key="2">
    <source>
        <dbReference type="EMBL" id="KAK7372229.1"/>
    </source>
</evidence>
<protein>
    <submittedName>
        <fullName evidence="2">Uncharacterized protein</fullName>
    </submittedName>
</protein>
<proteinExistence type="predicted"/>
<evidence type="ECO:0000256" key="1">
    <source>
        <dbReference type="SAM" id="Phobius"/>
    </source>
</evidence>
<feature type="transmembrane region" description="Helical" evidence="1">
    <location>
        <begin position="31"/>
        <end position="51"/>
    </location>
</feature>
<name>A0AAN9RI08_PHACN</name>
<keyword evidence="1" id="KW-0812">Transmembrane</keyword>
<dbReference type="EMBL" id="JAYMYR010000003">
    <property type="protein sequence ID" value="KAK7372229.1"/>
    <property type="molecule type" value="Genomic_DNA"/>
</dbReference>
<keyword evidence="1" id="KW-0472">Membrane</keyword>
<feature type="transmembrane region" description="Helical" evidence="1">
    <location>
        <begin position="72"/>
        <end position="95"/>
    </location>
</feature>
<dbReference type="AlphaFoldDB" id="A0AAN9RI08"/>
<feature type="transmembrane region" description="Helical" evidence="1">
    <location>
        <begin position="101"/>
        <end position="124"/>
    </location>
</feature>
<evidence type="ECO:0000313" key="3">
    <source>
        <dbReference type="Proteomes" id="UP001374584"/>
    </source>
</evidence>